<gene>
    <name evidence="7" type="ORF">LX13_004134</name>
</gene>
<dbReference type="InterPro" id="IPR036263">
    <property type="entry name" value="Chorismate_II_sf"/>
</dbReference>
<dbReference type="Proteomes" id="UP001206895">
    <property type="component" value="Unassembled WGS sequence"/>
</dbReference>
<protein>
    <recommendedName>
        <fullName evidence="2">chorismate mutase</fullName>
        <ecNumber evidence="2">5.4.99.5</ecNumber>
    </recommendedName>
</protein>
<feature type="domain" description="Chorismate mutase" evidence="6">
    <location>
        <begin position="27"/>
        <end position="118"/>
    </location>
</feature>
<comment type="pathway">
    <text evidence="1">Metabolic intermediate biosynthesis; prephenate biosynthesis; prephenate from chorismate: step 1/1.</text>
</comment>
<dbReference type="PANTHER" id="PTHR38041">
    <property type="entry name" value="CHORISMATE MUTASE"/>
    <property type="match status" value="1"/>
</dbReference>
<evidence type="ECO:0000259" key="6">
    <source>
        <dbReference type="PROSITE" id="PS51168"/>
    </source>
</evidence>
<accession>A0ABT1HK44</accession>
<sequence>MTRVGTRVRIASVVGVIGAVTAAATAATATAGSAAASPDVAASSATTIVTLIADRLVLADTVARSKWVTRSAIDDPVREHAVLDAAARTAPPGAPALRVRVVVRDQIEASKTVQRALFAGWSATPRTAPRTDPDLRNVRTRISDLTAEIAAATVRPGTVGGIGCLADLASVTSRVVVDRGLDAVHTIALVQAERSVCSR</sequence>
<keyword evidence="4" id="KW-0413">Isomerase</keyword>
<keyword evidence="3 5" id="KW-0732">Signal</keyword>
<dbReference type="RefSeq" id="WP_253663225.1">
    <property type="nucleotide sequence ID" value="NZ_BAAAJQ010000003.1"/>
</dbReference>
<dbReference type="EC" id="5.4.99.5" evidence="2"/>
<reference evidence="7 8" key="1">
    <citation type="submission" date="2022-06" db="EMBL/GenBank/DDBJ databases">
        <title>Genomic Encyclopedia of Archaeal and Bacterial Type Strains, Phase II (KMG-II): from individual species to whole genera.</title>
        <authorList>
            <person name="Goeker M."/>
        </authorList>
    </citation>
    <scope>NUCLEOTIDE SEQUENCE [LARGE SCALE GENOMIC DNA]</scope>
    <source>
        <strain evidence="7 8">DSM 44693</strain>
    </source>
</reference>
<evidence type="ECO:0000256" key="5">
    <source>
        <dbReference type="SAM" id="SignalP"/>
    </source>
</evidence>
<comment type="caution">
    <text evidence="7">The sequence shown here is derived from an EMBL/GenBank/DDBJ whole genome shotgun (WGS) entry which is preliminary data.</text>
</comment>
<dbReference type="InterPro" id="IPR008240">
    <property type="entry name" value="Chorismate_mutase_periplasmic"/>
</dbReference>
<organism evidence="7 8">
    <name type="scientific">Williamsia maris</name>
    <dbReference type="NCBI Taxonomy" id="72806"/>
    <lineage>
        <taxon>Bacteria</taxon>
        <taxon>Bacillati</taxon>
        <taxon>Actinomycetota</taxon>
        <taxon>Actinomycetes</taxon>
        <taxon>Mycobacteriales</taxon>
        <taxon>Nocardiaceae</taxon>
        <taxon>Williamsia</taxon>
    </lineage>
</organism>
<evidence type="ECO:0000313" key="7">
    <source>
        <dbReference type="EMBL" id="MCP2178293.1"/>
    </source>
</evidence>
<dbReference type="InterPro" id="IPR002701">
    <property type="entry name" value="CM_II_prokaryot"/>
</dbReference>
<feature type="signal peptide" evidence="5">
    <location>
        <begin position="1"/>
        <end position="26"/>
    </location>
</feature>
<dbReference type="NCBIfam" id="TIGR01806">
    <property type="entry name" value="CM_mono2"/>
    <property type="match status" value="1"/>
</dbReference>
<dbReference type="PROSITE" id="PS51168">
    <property type="entry name" value="CHORISMATE_MUT_2"/>
    <property type="match status" value="1"/>
</dbReference>
<dbReference type="SMART" id="SM00830">
    <property type="entry name" value="CM_2"/>
    <property type="match status" value="1"/>
</dbReference>
<keyword evidence="8" id="KW-1185">Reference proteome</keyword>
<name>A0ABT1HK44_9NOCA</name>
<feature type="chain" id="PRO_5047489962" description="chorismate mutase" evidence="5">
    <location>
        <begin position="27"/>
        <end position="199"/>
    </location>
</feature>
<proteinExistence type="predicted"/>
<dbReference type="InterPro" id="IPR036979">
    <property type="entry name" value="CM_dom_sf"/>
</dbReference>
<dbReference type="Pfam" id="PF01817">
    <property type="entry name" value="CM_2"/>
    <property type="match status" value="1"/>
</dbReference>
<evidence type="ECO:0000313" key="8">
    <source>
        <dbReference type="Proteomes" id="UP001206895"/>
    </source>
</evidence>
<evidence type="ECO:0000256" key="2">
    <source>
        <dbReference type="ARBA" id="ARBA00012404"/>
    </source>
</evidence>
<evidence type="ECO:0000256" key="4">
    <source>
        <dbReference type="ARBA" id="ARBA00023235"/>
    </source>
</evidence>
<evidence type="ECO:0000256" key="1">
    <source>
        <dbReference type="ARBA" id="ARBA00004817"/>
    </source>
</evidence>
<dbReference type="SUPFAM" id="SSF48600">
    <property type="entry name" value="Chorismate mutase II"/>
    <property type="match status" value="1"/>
</dbReference>
<dbReference type="EMBL" id="JAMTCJ010000004">
    <property type="protein sequence ID" value="MCP2178293.1"/>
    <property type="molecule type" value="Genomic_DNA"/>
</dbReference>
<evidence type="ECO:0000256" key="3">
    <source>
        <dbReference type="ARBA" id="ARBA00022729"/>
    </source>
</evidence>
<dbReference type="InterPro" id="IPR051331">
    <property type="entry name" value="Chorismate_mutase-related"/>
</dbReference>
<dbReference type="PANTHER" id="PTHR38041:SF2">
    <property type="entry name" value="SECRETED CHORISMATE MUTASE"/>
    <property type="match status" value="1"/>
</dbReference>
<dbReference type="Gene3D" id="1.20.59.10">
    <property type="entry name" value="Chorismate mutase"/>
    <property type="match status" value="1"/>
</dbReference>